<gene>
    <name evidence="2" type="ordered locus">DP1603</name>
</gene>
<feature type="transmembrane region" description="Helical" evidence="1">
    <location>
        <begin position="68"/>
        <end position="87"/>
    </location>
</feature>
<dbReference type="STRING" id="177439.DP1603"/>
<accession>Q6AMU2</accession>
<sequence>MHHFLLKINSGSCMAEKIKILSPFLILGMCALNLAFIDWTLYNTSTSATLATSVTNVIASVVVEFKQISFFDFIKIIVTLACTCYFFKLLTNLQLSISKFRKTKEYWVSVYVTGLLGAILGSFLISCFNKIVYIHSAKPPTADAVLATANTYIVYVSFIFIIITILLSGLGIYLSKWFATTKKEEIETLIKNLPDEIKKDRDSLTVFISALLEDELVSILIQETVDSRLKCENPSEEDSIEPEYDWTISKKV</sequence>
<evidence type="ECO:0000313" key="3">
    <source>
        <dbReference type="Proteomes" id="UP000000602"/>
    </source>
</evidence>
<feature type="transmembrane region" description="Helical" evidence="1">
    <location>
        <begin position="152"/>
        <end position="174"/>
    </location>
</feature>
<protein>
    <submittedName>
        <fullName evidence="2">Uncharacterized protein</fullName>
    </submittedName>
</protein>
<dbReference type="HOGENOM" id="CLU_1101502_0_0_7"/>
<dbReference type="AlphaFoldDB" id="Q6AMU2"/>
<dbReference type="EMBL" id="CR522870">
    <property type="protein sequence ID" value="CAG36332.1"/>
    <property type="molecule type" value="Genomic_DNA"/>
</dbReference>
<name>Q6AMU2_DESPS</name>
<evidence type="ECO:0000256" key="1">
    <source>
        <dbReference type="SAM" id="Phobius"/>
    </source>
</evidence>
<dbReference type="KEGG" id="dps:DP1603"/>
<evidence type="ECO:0000313" key="2">
    <source>
        <dbReference type="EMBL" id="CAG36332.1"/>
    </source>
</evidence>
<feature type="transmembrane region" description="Helical" evidence="1">
    <location>
        <begin position="108"/>
        <end position="132"/>
    </location>
</feature>
<keyword evidence="3" id="KW-1185">Reference proteome</keyword>
<keyword evidence="1" id="KW-1133">Transmembrane helix</keyword>
<keyword evidence="1" id="KW-0812">Transmembrane</keyword>
<reference evidence="3" key="1">
    <citation type="journal article" date="2004" name="Environ. Microbiol.">
        <title>The genome of Desulfotalea psychrophila, a sulfate-reducing bacterium from permanently cold Arctic sediments.</title>
        <authorList>
            <person name="Rabus R."/>
            <person name="Ruepp A."/>
            <person name="Frickey T."/>
            <person name="Rattei T."/>
            <person name="Fartmann B."/>
            <person name="Stark M."/>
            <person name="Bauer M."/>
            <person name="Zibat A."/>
            <person name="Lombardot T."/>
            <person name="Becker I."/>
            <person name="Amann J."/>
            <person name="Gellner K."/>
            <person name="Teeling H."/>
            <person name="Leuschner W.D."/>
            <person name="Gloeckner F.-O."/>
            <person name="Lupas A.N."/>
            <person name="Amann R."/>
            <person name="Klenk H.-P."/>
        </authorList>
    </citation>
    <scope>NUCLEOTIDE SEQUENCE [LARGE SCALE GENOMIC DNA]</scope>
    <source>
        <strain evidence="3">DSM 12343 / LSv54</strain>
    </source>
</reference>
<organism evidence="2 3">
    <name type="scientific">Desulfotalea psychrophila (strain LSv54 / DSM 12343)</name>
    <dbReference type="NCBI Taxonomy" id="177439"/>
    <lineage>
        <taxon>Bacteria</taxon>
        <taxon>Pseudomonadati</taxon>
        <taxon>Thermodesulfobacteriota</taxon>
        <taxon>Desulfobulbia</taxon>
        <taxon>Desulfobulbales</taxon>
        <taxon>Desulfocapsaceae</taxon>
        <taxon>Desulfotalea</taxon>
    </lineage>
</organism>
<proteinExistence type="predicted"/>
<dbReference type="Proteomes" id="UP000000602">
    <property type="component" value="Chromosome"/>
</dbReference>
<keyword evidence="1" id="KW-0472">Membrane</keyword>
<feature type="transmembrane region" description="Helical" evidence="1">
    <location>
        <begin position="20"/>
        <end position="42"/>
    </location>
</feature>